<dbReference type="InterPro" id="IPR028098">
    <property type="entry name" value="Glyco_trans_4-like_N"/>
</dbReference>
<evidence type="ECO:0000313" key="5">
    <source>
        <dbReference type="Proteomes" id="UP000249066"/>
    </source>
</evidence>
<feature type="domain" description="Glycosyl transferase family 1" evidence="2">
    <location>
        <begin position="218"/>
        <end position="378"/>
    </location>
</feature>
<dbReference type="Pfam" id="PF00534">
    <property type="entry name" value="Glycos_transf_1"/>
    <property type="match status" value="1"/>
</dbReference>
<gene>
    <name evidence="4" type="ORF">DI623_09745</name>
</gene>
<organism evidence="4 5">
    <name type="scientific">Sphingomonas sanxanigenens</name>
    <dbReference type="NCBI Taxonomy" id="397260"/>
    <lineage>
        <taxon>Bacteria</taxon>
        <taxon>Pseudomonadati</taxon>
        <taxon>Pseudomonadota</taxon>
        <taxon>Alphaproteobacteria</taxon>
        <taxon>Sphingomonadales</taxon>
        <taxon>Sphingomonadaceae</taxon>
        <taxon>Sphingomonas</taxon>
    </lineage>
</organism>
<dbReference type="AlphaFoldDB" id="A0A2W5A8C2"/>
<keyword evidence="1" id="KW-0808">Transferase</keyword>
<dbReference type="InterPro" id="IPR002201">
    <property type="entry name" value="Glyco_trans_9"/>
</dbReference>
<feature type="domain" description="Glycosyltransferase subfamily 4-like N-terminal" evidence="3">
    <location>
        <begin position="17"/>
        <end position="204"/>
    </location>
</feature>
<reference evidence="4 5" key="1">
    <citation type="submission" date="2017-08" db="EMBL/GenBank/DDBJ databases">
        <title>Infants hospitalized years apart are colonized by the same room-sourced microbial strains.</title>
        <authorList>
            <person name="Brooks B."/>
            <person name="Olm M.R."/>
            <person name="Firek B.A."/>
            <person name="Baker R."/>
            <person name="Thomas B.C."/>
            <person name="Morowitz M.J."/>
            <person name="Banfield J.F."/>
        </authorList>
    </citation>
    <scope>NUCLEOTIDE SEQUENCE [LARGE SCALE GENOMIC DNA]</scope>
    <source>
        <strain evidence="4">S2_018_000_R2_101</strain>
    </source>
</reference>
<dbReference type="Pfam" id="PF13439">
    <property type="entry name" value="Glyco_transf_4"/>
    <property type="match status" value="1"/>
</dbReference>
<sequence length="1067" mass="117848">MRIVVDMQAMQTGSRFRGIGRYARELTKALVRQAGDHEIILALNGHFRDTIEQIRADFADLIPQRNIRVWYAPGPVGYVHDSHRGRRKVNEVVREYFLLAQKPDVILLPSLFEGLGDSAVISVDRARPHVPVVSVCHDLIPLVDPSPAFKYDRITRLWYRDRIEALRRSDLILANSDYSRGEVTDILGVESDRVVTIGAGHDPDFRCKGLSDSQRVRFAESLGITKPFIMFAGSLEPSKNVANFLKALGGLPASLQEQFQIVVAGKREPEDIRTLSTLAPNQTIRSALRVLGHVSDEVLIDLYNSCHAFVFPSKREGFGLPPLEAMACGAPVIASDRTSLPEVIGLDEALFDPDSIESMTSKIEQVLTDGAFRERLVAHGLARAASLSWDACAAKTLQALRRFERPASAASQSKTFSIDGITEAPTQIIVSKLDHAGDFLLGLPAMAKIRARYPHARIDALVGGWNRVAAEHCGLFDNVYTLDYFRAKSSLQAKIDPKEIDDLQAQLPYYDYAIDLRRHSDTRFILLSLRAGQYFGYRTGDQRYDENLTRPLDIHPELAGERDFFDEMHISEQMLRIVDTLPAAASDYVSLPSFSDARPVPGTVGIFPRVGSDARQWDSERFVDLVDRLCADDAIAAVNLFGVSRQELDEVGFRPHPKISYWCGLPFPELVKVLGANQVCVGNNSFGVHLGSFVGCRTVAIYSGHETPEQWGPAFGNVDVVSADVECSPCHLPTKESCPFAMRCLTSIEVDTVFDAVKAKLDSVDGSKSVPSLAGWTVGDCLDQAVRALNRLQFRGETGDLTSEDKNALQAALLVDFPVRTDARPQRLYVDISGFISGNGDAECRPALDRYALEAMIDFLAEALPDHRVETIASGLHDHEFYSASIDDAHRFFDGNRVTRIVYPMPGDLYLGLDRYGNRNAAQWDLIQSWRELGARVIFAVDEDDLALVGDAADGSDVSPDKLFQARKNLVYLSNFDVLLLRNARSAAAMRAFIATQGPHRERPIELVVDTTYDDLRAAMAAASLAGGGMVLTDGLRQGLARLATALVSEMPEARFKQASGFFKAED</sequence>
<evidence type="ECO:0000256" key="1">
    <source>
        <dbReference type="ARBA" id="ARBA00022679"/>
    </source>
</evidence>
<dbReference type="Proteomes" id="UP000249066">
    <property type="component" value="Unassembled WGS sequence"/>
</dbReference>
<evidence type="ECO:0000259" key="3">
    <source>
        <dbReference type="Pfam" id="PF13439"/>
    </source>
</evidence>
<comment type="caution">
    <text evidence="4">The sequence shown here is derived from an EMBL/GenBank/DDBJ whole genome shotgun (WGS) entry which is preliminary data.</text>
</comment>
<dbReference type="SUPFAM" id="SSF53756">
    <property type="entry name" value="UDP-Glycosyltransferase/glycogen phosphorylase"/>
    <property type="match status" value="2"/>
</dbReference>
<dbReference type="InterPro" id="IPR001296">
    <property type="entry name" value="Glyco_trans_1"/>
</dbReference>
<proteinExistence type="predicted"/>
<dbReference type="PANTHER" id="PTHR46401:SF2">
    <property type="entry name" value="GLYCOSYLTRANSFERASE WBBK-RELATED"/>
    <property type="match status" value="1"/>
</dbReference>
<dbReference type="PANTHER" id="PTHR46401">
    <property type="entry name" value="GLYCOSYLTRANSFERASE WBBK-RELATED"/>
    <property type="match status" value="1"/>
</dbReference>
<evidence type="ECO:0000259" key="2">
    <source>
        <dbReference type="Pfam" id="PF00534"/>
    </source>
</evidence>
<dbReference type="CDD" id="cd03789">
    <property type="entry name" value="GT9_LPS_heptosyltransferase"/>
    <property type="match status" value="1"/>
</dbReference>
<protein>
    <submittedName>
        <fullName evidence="4">Uncharacterized protein</fullName>
    </submittedName>
</protein>
<dbReference type="GO" id="GO:0016757">
    <property type="term" value="F:glycosyltransferase activity"/>
    <property type="evidence" value="ECO:0007669"/>
    <property type="project" value="InterPro"/>
</dbReference>
<name>A0A2W5A8C2_9SPHN</name>
<accession>A0A2W5A8C2</accession>
<dbReference type="EMBL" id="QFNN01000053">
    <property type="protein sequence ID" value="PZO89596.1"/>
    <property type="molecule type" value="Genomic_DNA"/>
</dbReference>
<dbReference type="Gene3D" id="3.40.50.2000">
    <property type="entry name" value="Glycogen Phosphorylase B"/>
    <property type="match status" value="4"/>
</dbReference>
<dbReference type="CDD" id="cd03809">
    <property type="entry name" value="GT4_MtfB-like"/>
    <property type="match status" value="1"/>
</dbReference>
<evidence type="ECO:0000313" key="4">
    <source>
        <dbReference type="EMBL" id="PZO89596.1"/>
    </source>
</evidence>